<evidence type="ECO:0000313" key="13">
    <source>
        <dbReference type="Proteomes" id="UP000683360"/>
    </source>
</evidence>
<reference evidence="12" key="1">
    <citation type="submission" date="2021-03" db="EMBL/GenBank/DDBJ databases">
        <authorList>
            <person name="Bekaert M."/>
        </authorList>
    </citation>
    <scope>NUCLEOTIDE SEQUENCE</scope>
</reference>
<evidence type="ECO:0000256" key="7">
    <source>
        <dbReference type="ARBA" id="ARBA00022989"/>
    </source>
</evidence>
<comment type="subcellular location">
    <subcellularLocation>
        <location evidence="1 11">Golgi apparatus membrane</location>
        <topology evidence="1 11">Single-pass type II membrane protein</topology>
    </subcellularLocation>
</comment>
<dbReference type="Gene3D" id="3.90.550.50">
    <property type="match status" value="1"/>
</dbReference>
<dbReference type="Pfam" id="PF01762">
    <property type="entry name" value="Galactosyl_T"/>
    <property type="match status" value="1"/>
</dbReference>
<evidence type="ECO:0000256" key="3">
    <source>
        <dbReference type="ARBA" id="ARBA00022676"/>
    </source>
</evidence>
<evidence type="ECO:0000256" key="9">
    <source>
        <dbReference type="ARBA" id="ARBA00023136"/>
    </source>
</evidence>
<keyword evidence="3 11" id="KW-0328">Glycosyltransferase</keyword>
<evidence type="ECO:0000256" key="6">
    <source>
        <dbReference type="ARBA" id="ARBA00022968"/>
    </source>
</evidence>
<organism evidence="12 13">
    <name type="scientific">Mytilus edulis</name>
    <name type="common">Blue mussel</name>
    <dbReference type="NCBI Taxonomy" id="6550"/>
    <lineage>
        <taxon>Eukaryota</taxon>
        <taxon>Metazoa</taxon>
        <taxon>Spiralia</taxon>
        <taxon>Lophotrochozoa</taxon>
        <taxon>Mollusca</taxon>
        <taxon>Bivalvia</taxon>
        <taxon>Autobranchia</taxon>
        <taxon>Pteriomorphia</taxon>
        <taxon>Mytilida</taxon>
        <taxon>Mytiloidea</taxon>
        <taxon>Mytilidae</taxon>
        <taxon>Mytilinae</taxon>
        <taxon>Mytilus</taxon>
    </lineage>
</organism>
<evidence type="ECO:0000256" key="8">
    <source>
        <dbReference type="ARBA" id="ARBA00023034"/>
    </source>
</evidence>
<comment type="similarity">
    <text evidence="2 11">Belongs to the glycosyltransferase 31 family.</text>
</comment>
<dbReference type="GO" id="GO:0000139">
    <property type="term" value="C:Golgi membrane"/>
    <property type="evidence" value="ECO:0007669"/>
    <property type="project" value="UniProtKB-SubCell"/>
</dbReference>
<dbReference type="Proteomes" id="UP000683360">
    <property type="component" value="Unassembled WGS sequence"/>
</dbReference>
<sequence>MKGTWKKCLTLIIFCTVSWLISSIYKTNNFELLVGTNDLTSDFDSQIRIPIFSTEIPNSKRFVRKELTKGKGISNRTIYKGMNISTEFEYFYRNISEDKLENPLLHKHQYRALLNNDMKCKGKGVFLLVFVHSSARKSLARQQIRSTYGSFSDYENEHIEYIFVLGQTLKPEIQQKINKESEKYMDIVQGNFVDSYRNLTYKLVFSLFWVNNFCSNAKFVVKVDDDVIINIALLIQHLQQKKKDNLLTNVLECYMLIDKGPIRRNNSKWRTSLLEYPFPKYPPYCNGNPSIMSIDVIIKMYDTTKEVPFLWLEDVYGGGFLPWISNIEMHQPTCYGIYVTNENIHGNACKLFYLSSSSNIIFHKDIWEQISKQMNTSCKC</sequence>
<keyword evidence="8 11" id="KW-0333">Golgi apparatus</keyword>
<evidence type="ECO:0000256" key="5">
    <source>
        <dbReference type="ARBA" id="ARBA00022692"/>
    </source>
</evidence>
<keyword evidence="10" id="KW-0325">Glycoprotein</keyword>
<evidence type="ECO:0000256" key="1">
    <source>
        <dbReference type="ARBA" id="ARBA00004323"/>
    </source>
</evidence>
<dbReference type="AlphaFoldDB" id="A0A8S3UBG3"/>
<protein>
    <recommendedName>
        <fullName evidence="11">Hexosyltransferase</fullName>
        <ecNumber evidence="11">2.4.1.-</ecNumber>
    </recommendedName>
</protein>
<dbReference type="PANTHER" id="PTHR11214">
    <property type="entry name" value="BETA-1,3-N-ACETYLGLUCOSAMINYLTRANSFERASE"/>
    <property type="match status" value="1"/>
</dbReference>
<evidence type="ECO:0000256" key="10">
    <source>
        <dbReference type="ARBA" id="ARBA00023180"/>
    </source>
</evidence>
<gene>
    <name evidence="12" type="ORF">MEDL_51923</name>
</gene>
<evidence type="ECO:0000313" key="12">
    <source>
        <dbReference type="EMBL" id="CAG2239572.1"/>
    </source>
</evidence>
<proteinExistence type="inferred from homology"/>
<keyword evidence="9" id="KW-0472">Membrane</keyword>
<evidence type="ECO:0000256" key="11">
    <source>
        <dbReference type="RuleBase" id="RU363063"/>
    </source>
</evidence>
<name>A0A8S3UBG3_MYTED</name>
<keyword evidence="13" id="KW-1185">Reference proteome</keyword>
<dbReference type="EC" id="2.4.1.-" evidence="11"/>
<dbReference type="InterPro" id="IPR002659">
    <property type="entry name" value="Glyco_trans_31"/>
</dbReference>
<dbReference type="OrthoDB" id="115198at2759"/>
<keyword evidence="4 12" id="KW-0808">Transferase</keyword>
<dbReference type="GO" id="GO:0016758">
    <property type="term" value="F:hexosyltransferase activity"/>
    <property type="evidence" value="ECO:0007669"/>
    <property type="project" value="InterPro"/>
</dbReference>
<evidence type="ECO:0000256" key="4">
    <source>
        <dbReference type="ARBA" id="ARBA00022679"/>
    </source>
</evidence>
<keyword evidence="6" id="KW-0735">Signal-anchor</keyword>
<keyword evidence="7" id="KW-1133">Transmembrane helix</keyword>
<keyword evidence="5" id="KW-0812">Transmembrane</keyword>
<dbReference type="GO" id="GO:0006493">
    <property type="term" value="P:protein O-linked glycosylation"/>
    <property type="evidence" value="ECO:0007669"/>
    <property type="project" value="TreeGrafter"/>
</dbReference>
<evidence type="ECO:0000256" key="2">
    <source>
        <dbReference type="ARBA" id="ARBA00008661"/>
    </source>
</evidence>
<accession>A0A8S3UBG3</accession>
<dbReference type="EMBL" id="CAJPWZ010002526">
    <property type="protein sequence ID" value="CAG2239572.1"/>
    <property type="molecule type" value="Genomic_DNA"/>
</dbReference>
<dbReference type="FunFam" id="3.90.550.50:FF:000001">
    <property type="entry name" value="Hexosyltransferase"/>
    <property type="match status" value="1"/>
</dbReference>
<dbReference type="PANTHER" id="PTHR11214:SF364">
    <property type="entry name" value="HEXOSYLTRANSFERASE"/>
    <property type="match status" value="1"/>
</dbReference>
<comment type="caution">
    <text evidence="12">The sequence shown here is derived from an EMBL/GenBank/DDBJ whole genome shotgun (WGS) entry which is preliminary data.</text>
</comment>